<dbReference type="Proteomes" id="UP001174909">
    <property type="component" value="Unassembled WGS sequence"/>
</dbReference>
<dbReference type="SUPFAM" id="SSF51735">
    <property type="entry name" value="NAD(P)-binding Rossmann-fold domains"/>
    <property type="match status" value="1"/>
</dbReference>
<comment type="similarity">
    <text evidence="2">Belongs to the short-chain dehydrogenases/reductases (SDR) family.</text>
</comment>
<dbReference type="InterPro" id="IPR020904">
    <property type="entry name" value="Sc_DH/Rdtase_CS"/>
</dbReference>
<dbReference type="Pfam" id="PF13561">
    <property type="entry name" value="adh_short_C2"/>
    <property type="match status" value="1"/>
</dbReference>
<evidence type="ECO:0000256" key="2">
    <source>
        <dbReference type="ARBA" id="ARBA00006484"/>
    </source>
</evidence>
<name>A0AA35RXL7_GEOBA</name>
<organism evidence="6 7">
    <name type="scientific">Geodia barretti</name>
    <name type="common">Barrett's horny sponge</name>
    <dbReference type="NCBI Taxonomy" id="519541"/>
    <lineage>
        <taxon>Eukaryota</taxon>
        <taxon>Metazoa</taxon>
        <taxon>Porifera</taxon>
        <taxon>Demospongiae</taxon>
        <taxon>Heteroscleromorpha</taxon>
        <taxon>Tetractinellida</taxon>
        <taxon>Astrophorina</taxon>
        <taxon>Geodiidae</taxon>
        <taxon>Geodia</taxon>
    </lineage>
</organism>
<dbReference type="Gene3D" id="3.40.50.720">
    <property type="entry name" value="NAD(P)-binding Rossmann-like Domain"/>
    <property type="match status" value="1"/>
</dbReference>
<protein>
    <recommendedName>
        <fullName evidence="5">3-ketoacyl-[acyl-carrier-protein] reductase beta subunit</fullName>
    </recommendedName>
    <alternativeName>
        <fullName evidence="4">Quinone reductase CBR4</fullName>
    </alternativeName>
</protein>
<keyword evidence="7" id="KW-1185">Reference proteome</keyword>
<evidence type="ECO:0000313" key="6">
    <source>
        <dbReference type="EMBL" id="CAI8018436.1"/>
    </source>
</evidence>
<sequence>MVRALTRSGANLVIAGRRPGPIEAARDEVIAAGQDAIAVPTDVSKSSDVDALVAAAMSHFGRVDVLINNAAMVAENVLKPIWEITDDDWESAMSVNLSGAFYCARAAAKPMADAGKGKIINVASGFGLRGGRDIYMYCSSKGGVIQLTRVLSFSLARYGITANSIVPGFIPTIDPGADINRTLPQSGDFLPTGKLGKPEDLGPVAVFLASDASDYMTGEMFILDGAGLAAGITPTGHAPLAALEP</sequence>
<dbReference type="AlphaFoldDB" id="A0AA35RXL7"/>
<dbReference type="PRINTS" id="PR00080">
    <property type="entry name" value="SDRFAMILY"/>
</dbReference>
<dbReference type="CDD" id="cd05233">
    <property type="entry name" value="SDR_c"/>
    <property type="match status" value="1"/>
</dbReference>
<evidence type="ECO:0000256" key="5">
    <source>
        <dbReference type="ARBA" id="ARBA00041707"/>
    </source>
</evidence>
<evidence type="ECO:0000256" key="4">
    <source>
        <dbReference type="ARBA" id="ARBA00041580"/>
    </source>
</evidence>
<dbReference type="GO" id="GO:0016616">
    <property type="term" value="F:oxidoreductase activity, acting on the CH-OH group of donors, NAD or NADP as acceptor"/>
    <property type="evidence" value="ECO:0007669"/>
    <property type="project" value="TreeGrafter"/>
</dbReference>
<dbReference type="GO" id="GO:0048038">
    <property type="term" value="F:quinone binding"/>
    <property type="evidence" value="ECO:0007669"/>
    <property type="project" value="TreeGrafter"/>
</dbReference>
<dbReference type="PANTHER" id="PTHR42760:SF133">
    <property type="entry name" value="3-OXOACYL-[ACYL-CARRIER-PROTEIN] REDUCTASE"/>
    <property type="match status" value="1"/>
</dbReference>
<proteinExistence type="inferred from homology"/>
<dbReference type="InterPro" id="IPR036291">
    <property type="entry name" value="NAD(P)-bd_dom_sf"/>
</dbReference>
<evidence type="ECO:0000256" key="1">
    <source>
        <dbReference type="ARBA" id="ARBA00005194"/>
    </source>
</evidence>
<dbReference type="EMBL" id="CASHTH010001687">
    <property type="protein sequence ID" value="CAI8018436.1"/>
    <property type="molecule type" value="Genomic_DNA"/>
</dbReference>
<dbReference type="InterPro" id="IPR002347">
    <property type="entry name" value="SDR_fam"/>
</dbReference>
<dbReference type="PROSITE" id="PS00061">
    <property type="entry name" value="ADH_SHORT"/>
    <property type="match status" value="1"/>
</dbReference>
<evidence type="ECO:0000256" key="3">
    <source>
        <dbReference type="ARBA" id="ARBA00023002"/>
    </source>
</evidence>
<reference evidence="6" key="1">
    <citation type="submission" date="2023-03" db="EMBL/GenBank/DDBJ databases">
        <authorList>
            <person name="Steffen K."/>
            <person name="Cardenas P."/>
        </authorList>
    </citation>
    <scope>NUCLEOTIDE SEQUENCE</scope>
</reference>
<keyword evidence="3" id="KW-0560">Oxidoreductase</keyword>
<dbReference type="PANTHER" id="PTHR42760">
    <property type="entry name" value="SHORT-CHAIN DEHYDROGENASES/REDUCTASES FAMILY MEMBER"/>
    <property type="match status" value="1"/>
</dbReference>
<comment type="pathway">
    <text evidence="1">Lipid metabolism; fatty acid biosynthesis.</text>
</comment>
<gene>
    <name evidence="6" type="ORF">GBAR_LOCUS11191</name>
</gene>
<comment type="caution">
    <text evidence="6">The sequence shown here is derived from an EMBL/GenBank/DDBJ whole genome shotgun (WGS) entry which is preliminary data.</text>
</comment>
<dbReference type="FunFam" id="3.40.50.720:FF:000084">
    <property type="entry name" value="Short-chain dehydrogenase reductase"/>
    <property type="match status" value="1"/>
</dbReference>
<dbReference type="GO" id="GO:0006633">
    <property type="term" value="P:fatty acid biosynthetic process"/>
    <property type="evidence" value="ECO:0007669"/>
    <property type="project" value="TreeGrafter"/>
</dbReference>
<accession>A0AA35RXL7</accession>
<evidence type="ECO:0000313" key="7">
    <source>
        <dbReference type="Proteomes" id="UP001174909"/>
    </source>
</evidence>
<dbReference type="PRINTS" id="PR00081">
    <property type="entry name" value="GDHRDH"/>
</dbReference>